<organism evidence="1 2">
    <name type="scientific">Tribolium castaneum</name>
    <name type="common">Red flour beetle</name>
    <dbReference type="NCBI Taxonomy" id="7070"/>
    <lineage>
        <taxon>Eukaryota</taxon>
        <taxon>Metazoa</taxon>
        <taxon>Ecdysozoa</taxon>
        <taxon>Arthropoda</taxon>
        <taxon>Hexapoda</taxon>
        <taxon>Insecta</taxon>
        <taxon>Pterygota</taxon>
        <taxon>Neoptera</taxon>
        <taxon>Endopterygota</taxon>
        <taxon>Coleoptera</taxon>
        <taxon>Polyphaga</taxon>
        <taxon>Cucujiformia</taxon>
        <taxon>Tenebrionidae</taxon>
        <taxon>Tenebrionidae incertae sedis</taxon>
        <taxon>Tribolium</taxon>
    </lineage>
</organism>
<name>D2A4Y3_TRICA</name>
<dbReference type="Proteomes" id="UP000007266">
    <property type="component" value="Linkage group 6"/>
</dbReference>
<evidence type="ECO:0000313" key="1">
    <source>
        <dbReference type="EMBL" id="EFA05280.1"/>
    </source>
</evidence>
<keyword evidence="2" id="KW-1185">Reference proteome</keyword>
<sequence>MITSGDDLPVNVELVKIRTIFELTGGRFSSEPAKIKSMNVIEIVRQTFAATQAYDESLPKVLPVLERLLLDLKSFKDLLLAKNVLTDSSEL</sequence>
<proteinExistence type="predicted"/>
<evidence type="ECO:0000313" key="2">
    <source>
        <dbReference type="Proteomes" id="UP000007266"/>
    </source>
</evidence>
<dbReference type="InParanoid" id="D2A4Y3"/>
<reference evidence="1 2" key="1">
    <citation type="journal article" date="2008" name="Nature">
        <title>The genome of the model beetle and pest Tribolium castaneum.</title>
        <authorList>
            <consortium name="Tribolium Genome Sequencing Consortium"/>
            <person name="Richards S."/>
            <person name="Gibbs R.A."/>
            <person name="Weinstock G.M."/>
            <person name="Brown S.J."/>
            <person name="Denell R."/>
            <person name="Beeman R.W."/>
            <person name="Gibbs R."/>
            <person name="Beeman R.W."/>
            <person name="Brown S.J."/>
            <person name="Bucher G."/>
            <person name="Friedrich M."/>
            <person name="Grimmelikhuijzen C.J."/>
            <person name="Klingler M."/>
            <person name="Lorenzen M."/>
            <person name="Richards S."/>
            <person name="Roth S."/>
            <person name="Schroder R."/>
            <person name="Tautz D."/>
            <person name="Zdobnov E.M."/>
            <person name="Muzny D."/>
            <person name="Gibbs R.A."/>
            <person name="Weinstock G.M."/>
            <person name="Attaway T."/>
            <person name="Bell S."/>
            <person name="Buhay C.J."/>
            <person name="Chandrabose M.N."/>
            <person name="Chavez D."/>
            <person name="Clerk-Blankenburg K.P."/>
            <person name="Cree A."/>
            <person name="Dao M."/>
            <person name="Davis C."/>
            <person name="Chacko J."/>
            <person name="Dinh H."/>
            <person name="Dugan-Rocha S."/>
            <person name="Fowler G."/>
            <person name="Garner T.T."/>
            <person name="Garnes J."/>
            <person name="Gnirke A."/>
            <person name="Hawes A."/>
            <person name="Hernandez J."/>
            <person name="Hines S."/>
            <person name="Holder M."/>
            <person name="Hume J."/>
            <person name="Jhangiani S.N."/>
            <person name="Joshi V."/>
            <person name="Khan Z.M."/>
            <person name="Jackson L."/>
            <person name="Kovar C."/>
            <person name="Kowis A."/>
            <person name="Lee S."/>
            <person name="Lewis L.R."/>
            <person name="Margolis J."/>
            <person name="Morgan M."/>
            <person name="Nazareth L.V."/>
            <person name="Nguyen N."/>
            <person name="Okwuonu G."/>
            <person name="Parker D."/>
            <person name="Richards S."/>
            <person name="Ruiz S.J."/>
            <person name="Santibanez J."/>
            <person name="Savard J."/>
            <person name="Scherer S.E."/>
            <person name="Schneider B."/>
            <person name="Sodergren E."/>
            <person name="Tautz D."/>
            <person name="Vattahil S."/>
            <person name="Villasana D."/>
            <person name="White C.S."/>
            <person name="Wright R."/>
            <person name="Park Y."/>
            <person name="Beeman R.W."/>
            <person name="Lord J."/>
            <person name="Oppert B."/>
            <person name="Lorenzen M."/>
            <person name="Brown S."/>
            <person name="Wang L."/>
            <person name="Savard J."/>
            <person name="Tautz D."/>
            <person name="Richards S."/>
            <person name="Weinstock G."/>
            <person name="Gibbs R.A."/>
            <person name="Liu Y."/>
            <person name="Worley K."/>
            <person name="Weinstock G."/>
            <person name="Elsik C.G."/>
            <person name="Reese J.T."/>
            <person name="Elhaik E."/>
            <person name="Landan G."/>
            <person name="Graur D."/>
            <person name="Arensburger P."/>
            <person name="Atkinson P."/>
            <person name="Beeman R.W."/>
            <person name="Beidler J."/>
            <person name="Brown S.J."/>
            <person name="Demuth J.P."/>
            <person name="Drury D.W."/>
            <person name="Du Y.Z."/>
            <person name="Fujiwara H."/>
            <person name="Lorenzen M."/>
            <person name="Maselli V."/>
            <person name="Osanai M."/>
            <person name="Park Y."/>
            <person name="Robertson H.M."/>
            <person name="Tu Z."/>
            <person name="Wang J.J."/>
            <person name="Wang S."/>
            <person name="Richards S."/>
            <person name="Song H."/>
            <person name="Zhang L."/>
            <person name="Sodergren E."/>
            <person name="Werner D."/>
            <person name="Stanke M."/>
            <person name="Morgenstern B."/>
            <person name="Solovyev V."/>
            <person name="Kosarev P."/>
            <person name="Brown G."/>
            <person name="Chen H.C."/>
            <person name="Ermolaeva O."/>
            <person name="Hlavina W."/>
            <person name="Kapustin Y."/>
            <person name="Kiryutin B."/>
            <person name="Kitts P."/>
            <person name="Maglott D."/>
            <person name="Pruitt K."/>
            <person name="Sapojnikov V."/>
            <person name="Souvorov A."/>
            <person name="Mackey A.J."/>
            <person name="Waterhouse R.M."/>
            <person name="Wyder S."/>
            <person name="Zdobnov E.M."/>
            <person name="Zdobnov E.M."/>
            <person name="Wyder S."/>
            <person name="Kriventseva E.V."/>
            <person name="Kadowaki T."/>
            <person name="Bork P."/>
            <person name="Aranda M."/>
            <person name="Bao R."/>
            <person name="Beermann A."/>
            <person name="Berns N."/>
            <person name="Bolognesi R."/>
            <person name="Bonneton F."/>
            <person name="Bopp D."/>
            <person name="Brown S.J."/>
            <person name="Bucher G."/>
            <person name="Butts T."/>
            <person name="Chaumot A."/>
            <person name="Denell R.E."/>
            <person name="Ferrier D.E."/>
            <person name="Friedrich M."/>
            <person name="Gordon C.M."/>
            <person name="Jindra M."/>
            <person name="Klingler M."/>
            <person name="Lan Q."/>
            <person name="Lattorff H.M."/>
            <person name="Laudet V."/>
            <person name="von Levetsow C."/>
            <person name="Liu Z."/>
            <person name="Lutz R."/>
            <person name="Lynch J.A."/>
            <person name="da Fonseca R.N."/>
            <person name="Posnien N."/>
            <person name="Reuter R."/>
            <person name="Roth S."/>
            <person name="Savard J."/>
            <person name="Schinko J.B."/>
            <person name="Schmitt C."/>
            <person name="Schoppmeier M."/>
            <person name="Schroder R."/>
            <person name="Shippy T.D."/>
            <person name="Simonnet F."/>
            <person name="Marques-Souza H."/>
            <person name="Tautz D."/>
            <person name="Tomoyasu Y."/>
            <person name="Trauner J."/>
            <person name="Van der Zee M."/>
            <person name="Vervoort M."/>
            <person name="Wittkopp N."/>
            <person name="Wimmer E.A."/>
            <person name="Yang X."/>
            <person name="Jones A.K."/>
            <person name="Sattelle D.B."/>
            <person name="Ebert P.R."/>
            <person name="Nelson D."/>
            <person name="Scott J.G."/>
            <person name="Beeman R.W."/>
            <person name="Muthukrishnan S."/>
            <person name="Kramer K.J."/>
            <person name="Arakane Y."/>
            <person name="Beeman R.W."/>
            <person name="Zhu Q."/>
            <person name="Hogenkamp D."/>
            <person name="Dixit R."/>
            <person name="Oppert B."/>
            <person name="Jiang H."/>
            <person name="Zou Z."/>
            <person name="Marshall J."/>
            <person name="Elpidina E."/>
            <person name="Vinokurov K."/>
            <person name="Oppert C."/>
            <person name="Zou Z."/>
            <person name="Evans J."/>
            <person name="Lu Z."/>
            <person name="Zhao P."/>
            <person name="Sumathipala N."/>
            <person name="Altincicek B."/>
            <person name="Vilcinskas A."/>
            <person name="Williams M."/>
            <person name="Hultmark D."/>
            <person name="Hetru C."/>
            <person name="Jiang H."/>
            <person name="Grimmelikhuijzen C.J."/>
            <person name="Hauser F."/>
            <person name="Cazzamali G."/>
            <person name="Williamson M."/>
            <person name="Park Y."/>
            <person name="Li B."/>
            <person name="Tanaka Y."/>
            <person name="Predel R."/>
            <person name="Neupert S."/>
            <person name="Schachtner J."/>
            <person name="Verleyen P."/>
            <person name="Raible F."/>
            <person name="Bork P."/>
            <person name="Friedrich M."/>
            <person name="Walden K.K."/>
            <person name="Robertson H.M."/>
            <person name="Angeli S."/>
            <person name="Foret S."/>
            <person name="Bucher G."/>
            <person name="Schuetz S."/>
            <person name="Maleszka R."/>
            <person name="Wimmer E.A."/>
            <person name="Beeman R.W."/>
            <person name="Lorenzen M."/>
            <person name="Tomoyasu Y."/>
            <person name="Miller S.C."/>
            <person name="Grossmann D."/>
            <person name="Bucher G."/>
        </authorList>
    </citation>
    <scope>NUCLEOTIDE SEQUENCE [LARGE SCALE GENOMIC DNA]</scope>
    <source>
        <strain evidence="1 2">Georgia GA2</strain>
    </source>
</reference>
<accession>D2A4Y3</accession>
<protein>
    <submittedName>
        <fullName evidence="1">Uncharacterized protein</fullName>
    </submittedName>
</protein>
<dbReference type="AlphaFoldDB" id="D2A4Y3"/>
<reference evidence="1 2" key="2">
    <citation type="journal article" date="2010" name="Nucleic Acids Res.">
        <title>BeetleBase in 2010: revisions to provide comprehensive genomic information for Tribolium castaneum.</title>
        <authorList>
            <person name="Kim H.S."/>
            <person name="Murphy T."/>
            <person name="Xia J."/>
            <person name="Caragea D."/>
            <person name="Park Y."/>
            <person name="Beeman R.W."/>
            <person name="Lorenzen M.D."/>
            <person name="Butcher S."/>
            <person name="Manak J.R."/>
            <person name="Brown S.J."/>
        </authorList>
    </citation>
    <scope>NUCLEOTIDE SEQUENCE [LARGE SCALE GENOMIC DNA]</scope>
    <source>
        <strain evidence="1 2">Georgia GA2</strain>
    </source>
</reference>
<dbReference type="HOGENOM" id="CLU_2429926_0_0_1"/>
<dbReference type="EMBL" id="KQ971345">
    <property type="protein sequence ID" value="EFA05280.1"/>
    <property type="molecule type" value="Genomic_DNA"/>
</dbReference>
<gene>
    <name evidence="1" type="primary">GLEAN_15437</name>
    <name evidence="1" type="ORF">TcasGA2_TC015437</name>
</gene>